<comment type="caution">
    <text evidence="1">The sequence shown here is derived from an EMBL/GenBank/DDBJ whole genome shotgun (WGS) entry which is preliminary data.</text>
</comment>
<accession>A0ABR4HAN8</accession>
<gene>
    <name evidence="1" type="ORF">BJX63DRAFT_396609</name>
</gene>
<evidence type="ECO:0000313" key="1">
    <source>
        <dbReference type="EMBL" id="KAL2812543.1"/>
    </source>
</evidence>
<name>A0ABR4HAN8_9EURO</name>
<sequence length="84" mass="9924">MISHQQLQCELRHMSTCTCTTYRPSCRYAHMMLGHRPMLKPVLRTKRNRASYIKPSRRELSQPDERYVLKCVYRLALFGVLGIP</sequence>
<dbReference type="EMBL" id="JBFXLT010000047">
    <property type="protein sequence ID" value="KAL2812543.1"/>
    <property type="molecule type" value="Genomic_DNA"/>
</dbReference>
<protein>
    <submittedName>
        <fullName evidence="1">Uncharacterized protein</fullName>
    </submittedName>
</protein>
<reference evidence="1 2" key="1">
    <citation type="submission" date="2024-07" db="EMBL/GenBank/DDBJ databases">
        <title>Section-level genome sequencing and comparative genomics of Aspergillus sections Usti and Cavernicolus.</title>
        <authorList>
            <consortium name="Lawrence Berkeley National Laboratory"/>
            <person name="Nybo J.L."/>
            <person name="Vesth T.C."/>
            <person name="Theobald S."/>
            <person name="Frisvad J.C."/>
            <person name="Larsen T.O."/>
            <person name="Kjaerboelling I."/>
            <person name="Rothschild-Mancinelli K."/>
            <person name="Lyhne E.K."/>
            <person name="Kogle M.E."/>
            <person name="Barry K."/>
            <person name="Clum A."/>
            <person name="Na H."/>
            <person name="Ledsgaard L."/>
            <person name="Lin J."/>
            <person name="Lipzen A."/>
            <person name="Kuo A."/>
            <person name="Riley R."/>
            <person name="Mondo S."/>
            <person name="Labutti K."/>
            <person name="Haridas S."/>
            <person name="Pangalinan J."/>
            <person name="Salamov A.A."/>
            <person name="Simmons B.A."/>
            <person name="Magnuson J.K."/>
            <person name="Chen J."/>
            <person name="Drula E."/>
            <person name="Henrissat B."/>
            <person name="Wiebenga A."/>
            <person name="Lubbers R.J."/>
            <person name="Gomes A.C."/>
            <person name="Makela M.R."/>
            <person name="Stajich J."/>
            <person name="Grigoriev I.V."/>
            <person name="Mortensen U.H."/>
            <person name="De Vries R.P."/>
            <person name="Baker S.E."/>
            <person name="Andersen M.R."/>
        </authorList>
    </citation>
    <scope>NUCLEOTIDE SEQUENCE [LARGE SCALE GENOMIC DNA]</scope>
    <source>
        <strain evidence="1 2">CBS 588.65</strain>
    </source>
</reference>
<evidence type="ECO:0000313" key="2">
    <source>
        <dbReference type="Proteomes" id="UP001610334"/>
    </source>
</evidence>
<keyword evidence="2" id="KW-1185">Reference proteome</keyword>
<proteinExistence type="predicted"/>
<dbReference type="Proteomes" id="UP001610334">
    <property type="component" value="Unassembled WGS sequence"/>
</dbReference>
<organism evidence="1 2">
    <name type="scientific">Aspergillus granulosus</name>
    <dbReference type="NCBI Taxonomy" id="176169"/>
    <lineage>
        <taxon>Eukaryota</taxon>
        <taxon>Fungi</taxon>
        <taxon>Dikarya</taxon>
        <taxon>Ascomycota</taxon>
        <taxon>Pezizomycotina</taxon>
        <taxon>Eurotiomycetes</taxon>
        <taxon>Eurotiomycetidae</taxon>
        <taxon>Eurotiales</taxon>
        <taxon>Aspergillaceae</taxon>
        <taxon>Aspergillus</taxon>
        <taxon>Aspergillus subgen. Nidulantes</taxon>
    </lineage>
</organism>